<keyword evidence="10" id="KW-1185">Reference proteome</keyword>
<dbReference type="Pfam" id="PF25967">
    <property type="entry name" value="RND-MFP_C"/>
    <property type="match status" value="1"/>
</dbReference>
<evidence type="ECO:0000256" key="3">
    <source>
        <dbReference type="SAM" id="MobiDB-lite"/>
    </source>
</evidence>
<dbReference type="Pfam" id="PF25876">
    <property type="entry name" value="HH_MFP_RND"/>
    <property type="match status" value="1"/>
</dbReference>
<feature type="domain" description="Multidrug resistance protein MdtA-like barrel-sandwich hybrid" evidence="6">
    <location>
        <begin position="61"/>
        <end position="196"/>
    </location>
</feature>
<comment type="similarity">
    <text evidence="2">Belongs to the membrane fusion protein (MFP) (TC 8.A.1) family.</text>
</comment>
<name>Q0G5G8_9HYPH</name>
<evidence type="ECO:0000256" key="1">
    <source>
        <dbReference type="ARBA" id="ARBA00004196"/>
    </source>
</evidence>
<feature type="domain" description="Multidrug resistance protein MdtA-like beta-barrel" evidence="7">
    <location>
        <begin position="206"/>
        <end position="294"/>
    </location>
</feature>
<comment type="caution">
    <text evidence="9">The sequence shown here is derived from an EMBL/GenBank/DDBJ whole genome shotgun (WGS) entry which is preliminary data.</text>
</comment>
<feature type="compositionally biased region" description="Low complexity" evidence="3">
    <location>
        <begin position="386"/>
        <end position="402"/>
    </location>
</feature>
<dbReference type="PANTHER" id="PTHR30158">
    <property type="entry name" value="ACRA/E-RELATED COMPONENT OF DRUG EFFLUX TRANSPORTER"/>
    <property type="match status" value="1"/>
</dbReference>
<feature type="chain" id="PRO_5004172257" evidence="4">
    <location>
        <begin position="27"/>
        <end position="473"/>
    </location>
</feature>
<evidence type="ECO:0000256" key="2">
    <source>
        <dbReference type="ARBA" id="ARBA00009477"/>
    </source>
</evidence>
<organism evidence="9 10">
    <name type="scientific">Fulvimarina pelagi HTCC2506</name>
    <dbReference type="NCBI Taxonomy" id="314231"/>
    <lineage>
        <taxon>Bacteria</taxon>
        <taxon>Pseudomonadati</taxon>
        <taxon>Pseudomonadota</taxon>
        <taxon>Alphaproteobacteria</taxon>
        <taxon>Hyphomicrobiales</taxon>
        <taxon>Aurantimonadaceae</taxon>
        <taxon>Fulvimarina</taxon>
    </lineage>
</organism>
<dbReference type="FunFam" id="2.40.420.20:FF:000001">
    <property type="entry name" value="Efflux RND transporter periplasmic adaptor subunit"/>
    <property type="match status" value="1"/>
</dbReference>
<dbReference type="EMBL" id="AATP01000001">
    <property type="protein sequence ID" value="EAU43096.1"/>
    <property type="molecule type" value="Genomic_DNA"/>
</dbReference>
<dbReference type="Pfam" id="PF25917">
    <property type="entry name" value="BSH_RND"/>
    <property type="match status" value="1"/>
</dbReference>
<dbReference type="Pfam" id="PF25944">
    <property type="entry name" value="Beta-barrel_RND"/>
    <property type="match status" value="1"/>
</dbReference>
<dbReference type="InterPro" id="IPR058624">
    <property type="entry name" value="MdtA-like_HH"/>
</dbReference>
<dbReference type="Proteomes" id="UP000004310">
    <property type="component" value="Unassembled WGS sequence"/>
</dbReference>
<feature type="compositionally biased region" description="Basic and acidic residues" evidence="3">
    <location>
        <begin position="403"/>
        <end position="420"/>
    </location>
</feature>
<keyword evidence="4" id="KW-0732">Signal</keyword>
<dbReference type="Gene3D" id="1.10.287.470">
    <property type="entry name" value="Helix hairpin bin"/>
    <property type="match status" value="1"/>
</dbReference>
<dbReference type="HOGENOM" id="CLU_018816_2_1_5"/>
<protein>
    <submittedName>
        <fullName evidence="9">Secretion protein HlyD</fullName>
    </submittedName>
</protein>
<comment type="subcellular location">
    <subcellularLocation>
        <location evidence="1">Cell envelope</location>
    </subcellularLocation>
</comment>
<dbReference type="Gene3D" id="2.40.420.20">
    <property type="match status" value="1"/>
</dbReference>
<dbReference type="RefSeq" id="WP_007067070.1">
    <property type="nucleotide sequence ID" value="NZ_DS022272.1"/>
</dbReference>
<evidence type="ECO:0000259" key="8">
    <source>
        <dbReference type="Pfam" id="PF25967"/>
    </source>
</evidence>
<evidence type="ECO:0000313" key="9">
    <source>
        <dbReference type="EMBL" id="EAU43096.1"/>
    </source>
</evidence>
<dbReference type="GO" id="GO:0030313">
    <property type="term" value="C:cell envelope"/>
    <property type="evidence" value="ECO:0007669"/>
    <property type="project" value="UniProtKB-SubCell"/>
</dbReference>
<evidence type="ECO:0000259" key="5">
    <source>
        <dbReference type="Pfam" id="PF25876"/>
    </source>
</evidence>
<sequence>MHVFGKSIGLAALALPLILLGYGAHAQGGGEQPPPGVTVETVATQTLPVTYEYAGRVAASREVQVRARVGGILLERDFEEGSRVAEGDLLFRIDPATYEAEVALARAQVVEAEANLVQAQRSEERARTLAQRGASSQANLDDAVSGRQLAEARVEAAQAQLRSASLQLDYATVEAPVGGITSLEQVPEGSLLQSGDLLTRIDQLDPINVNFSAADTEAQSIRELIESGTLRGASAPSDLKVSILFGDGTTYGQDGTIDFTSTTIDTQTGTILSRAVLPNPDQRLLPGQFVRLMVEGLQVEDAITLPTEALMQGPQGTFVYVLNEGDVAEVRPITVGRELDGAILISDGLAEGDRVVVRGVVKVRPGSPVDPQSADPQADEGETANDDAASSDAAPAPETEAGAGDKAEGGEGDTPQDREPSSSASETSVEEPTRLAGPPVPKTALPDGAAARRAQENPLPNRPVGRERAELVE</sequence>
<dbReference type="NCBIfam" id="TIGR01730">
    <property type="entry name" value="RND_mfp"/>
    <property type="match status" value="1"/>
</dbReference>
<feature type="signal peptide" evidence="4">
    <location>
        <begin position="1"/>
        <end position="26"/>
    </location>
</feature>
<evidence type="ECO:0000256" key="4">
    <source>
        <dbReference type="SAM" id="SignalP"/>
    </source>
</evidence>
<dbReference type="eggNOG" id="COG0845">
    <property type="taxonomic scope" value="Bacteria"/>
</dbReference>
<dbReference type="InterPro" id="IPR058625">
    <property type="entry name" value="MdtA-like_BSH"/>
</dbReference>
<dbReference type="STRING" id="217511.GCA_001463845_00691"/>
<dbReference type="GO" id="GO:0022857">
    <property type="term" value="F:transmembrane transporter activity"/>
    <property type="evidence" value="ECO:0007669"/>
    <property type="project" value="InterPro"/>
</dbReference>
<dbReference type="Gene3D" id="2.40.50.100">
    <property type="match status" value="1"/>
</dbReference>
<reference evidence="9 10" key="1">
    <citation type="journal article" date="2010" name="J. Bacteriol.">
        <title>Genome sequence of Fulvimarina pelagi HTCC2506T, a Mn(II)-oxidizing alphaproteobacterium possessing an aerobic anoxygenic photosynthetic gene cluster and Xanthorhodopsin.</title>
        <authorList>
            <person name="Kang I."/>
            <person name="Oh H.M."/>
            <person name="Lim S.I."/>
            <person name="Ferriera S."/>
            <person name="Giovannoni S.J."/>
            <person name="Cho J.C."/>
        </authorList>
    </citation>
    <scope>NUCLEOTIDE SEQUENCE [LARGE SCALE GENOMIC DNA]</scope>
    <source>
        <strain evidence="9 10">HTCC2506</strain>
    </source>
</reference>
<evidence type="ECO:0000259" key="6">
    <source>
        <dbReference type="Pfam" id="PF25917"/>
    </source>
</evidence>
<feature type="domain" description="Multidrug resistance protein MdtA-like alpha-helical hairpin" evidence="5">
    <location>
        <begin position="104"/>
        <end position="171"/>
    </location>
</feature>
<evidence type="ECO:0000259" key="7">
    <source>
        <dbReference type="Pfam" id="PF25944"/>
    </source>
</evidence>
<accession>Q0G5G8</accession>
<dbReference type="InterPro" id="IPR006143">
    <property type="entry name" value="RND_pump_MFP"/>
</dbReference>
<dbReference type="InterPro" id="IPR058626">
    <property type="entry name" value="MdtA-like_b-barrel"/>
</dbReference>
<dbReference type="Gene3D" id="2.40.30.170">
    <property type="match status" value="1"/>
</dbReference>
<gene>
    <name evidence="9" type="ORF">FP2506_09641</name>
</gene>
<feature type="region of interest" description="Disordered" evidence="3">
    <location>
        <begin position="364"/>
        <end position="473"/>
    </location>
</feature>
<feature type="compositionally biased region" description="Basic and acidic residues" evidence="3">
    <location>
        <begin position="464"/>
        <end position="473"/>
    </location>
</feature>
<dbReference type="GO" id="GO:0046677">
    <property type="term" value="P:response to antibiotic"/>
    <property type="evidence" value="ECO:0007669"/>
    <property type="project" value="TreeGrafter"/>
</dbReference>
<dbReference type="SUPFAM" id="SSF111369">
    <property type="entry name" value="HlyD-like secretion proteins"/>
    <property type="match status" value="1"/>
</dbReference>
<proteinExistence type="inferred from homology"/>
<feature type="domain" description="Multidrug resistance protein MdtA-like C-terminal permuted SH3" evidence="8">
    <location>
        <begin position="301"/>
        <end position="360"/>
    </location>
</feature>
<dbReference type="GO" id="GO:0005886">
    <property type="term" value="C:plasma membrane"/>
    <property type="evidence" value="ECO:0007669"/>
    <property type="project" value="TreeGrafter"/>
</dbReference>
<evidence type="ECO:0000313" key="10">
    <source>
        <dbReference type="Proteomes" id="UP000004310"/>
    </source>
</evidence>
<dbReference type="InterPro" id="IPR058627">
    <property type="entry name" value="MdtA-like_C"/>
</dbReference>
<dbReference type="AlphaFoldDB" id="Q0G5G8"/>